<gene>
    <name evidence="2" type="ORF">MF646_15690</name>
</gene>
<keyword evidence="1" id="KW-0472">Membrane</keyword>
<dbReference type="AlphaFoldDB" id="A0A9X2I963"/>
<evidence type="ECO:0000313" key="2">
    <source>
        <dbReference type="EMBL" id="MCL7748570.1"/>
    </source>
</evidence>
<feature type="transmembrane region" description="Helical" evidence="1">
    <location>
        <begin position="6"/>
        <end position="24"/>
    </location>
</feature>
<feature type="transmembrane region" description="Helical" evidence="1">
    <location>
        <begin position="33"/>
        <end position="51"/>
    </location>
</feature>
<reference evidence="2" key="1">
    <citation type="submission" date="2022-02" db="EMBL/GenBank/DDBJ databases">
        <title>Halalkalibacter sp. nov. isolated from Lonar Lake, India.</title>
        <authorList>
            <person name="Joshi A."/>
            <person name="Thite S."/>
            <person name="Lodha T."/>
        </authorList>
    </citation>
    <scope>NUCLEOTIDE SEQUENCE</scope>
    <source>
        <strain evidence="2">MEB205</strain>
    </source>
</reference>
<dbReference type="Proteomes" id="UP001139150">
    <property type="component" value="Unassembled WGS sequence"/>
</dbReference>
<comment type="caution">
    <text evidence="2">The sequence shown here is derived from an EMBL/GenBank/DDBJ whole genome shotgun (WGS) entry which is preliminary data.</text>
</comment>
<protein>
    <submittedName>
        <fullName evidence="2">Uncharacterized protein</fullName>
    </submittedName>
</protein>
<name>A0A9X2I963_9BACI</name>
<dbReference type="RefSeq" id="WP_250097461.1">
    <property type="nucleotide sequence ID" value="NZ_JAKRYL010000017.1"/>
</dbReference>
<accession>A0A9X2I963</accession>
<evidence type="ECO:0000256" key="1">
    <source>
        <dbReference type="SAM" id="Phobius"/>
    </source>
</evidence>
<dbReference type="EMBL" id="JAKRYL010000017">
    <property type="protein sequence ID" value="MCL7748570.1"/>
    <property type="molecule type" value="Genomic_DNA"/>
</dbReference>
<sequence length="73" mass="8158">MQWDAFVITAVLIILIILLQWPLLKKAPAKDKIVFASFLFIGWSLTLLDLMQVPGPNSILKAIFLPIARVIGL</sequence>
<proteinExistence type="predicted"/>
<keyword evidence="3" id="KW-1185">Reference proteome</keyword>
<organism evidence="2 3">
    <name type="scientific">Halalkalibacter alkaliphilus</name>
    <dbReference type="NCBI Taxonomy" id="2917993"/>
    <lineage>
        <taxon>Bacteria</taxon>
        <taxon>Bacillati</taxon>
        <taxon>Bacillota</taxon>
        <taxon>Bacilli</taxon>
        <taxon>Bacillales</taxon>
        <taxon>Bacillaceae</taxon>
        <taxon>Halalkalibacter</taxon>
    </lineage>
</organism>
<keyword evidence="1" id="KW-1133">Transmembrane helix</keyword>
<keyword evidence="1" id="KW-0812">Transmembrane</keyword>
<evidence type="ECO:0000313" key="3">
    <source>
        <dbReference type="Proteomes" id="UP001139150"/>
    </source>
</evidence>